<evidence type="ECO:0000256" key="3">
    <source>
        <dbReference type="ARBA" id="ARBA00022525"/>
    </source>
</evidence>
<keyword evidence="8" id="KW-1185">Reference proteome</keyword>
<keyword evidence="5" id="KW-1015">Disulfide bond</keyword>
<dbReference type="GO" id="GO:0005576">
    <property type="term" value="C:extracellular region"/>
    <property type="evidence" value="ECO:0007669"/>
    <property type="project" value="UniProtKB-SubCell"/>
</dbReference>
<keyword evidence="6" id="KW-0217">Developmental protein</keyword>
<dbReference type="Pfam" id="PF17181">
    <property type="entry name" value="EPF"/>
    <property type="match status" value="1"/>
</dbReference>
<comment type="subcellular location">
    <subcellularLocation>
        <location evidence="1 6">Secreted</location>
    </subcellularLocation>
</comment>
<evidence type="ECO:0000256" key="4">
    <source>
        <dbReference type="ARBA" id="ARBA00022729"/>
    </source>
</evidence>
<sequence length="115" mass="12471">MKNGISFGSYTALLAAIFFSVFVVDMTASLSTNGEGGRGDPSYIFPKKLGVNKREEVAVEMYPTGGSSLPDCSHACGPCFPCKRVMVSFRCASTESCPVVYRCMCKGRYYHVPSN</sequence>
<proteinExistence type="inferred from homology"/>
<gene>
    <name evidence="7" type="ORF">MKW98_026058</name>
</gene>
<evidence type="ECO:0000313" key="7">
    <source>
        <dbReference type="EMBL" id="KAI3842268.1"/>
    </source>
</evidence>
<comment type="caution">
    <text evidence="7">The sequence shown here is derived from an EMBL/GenBank/DDBJ whole genome shotgun (WGS) entry which is preliminary data.</text>
</comment>
<dbReference type="Proteomes" id="UP001202328">
    <property type="component" value="Unassembled WGS sequence"/>
</dbReference>
<evidence type="ECO:0000256" key="5">
    <source>
        <dbReference type="ARBA" id="ARBA00023157"/>
    </source>
</evidence>
<dbReference type="GO" id="GO:0010052">
    <property type="term" value="P:guard cell differentiation"/>
    <property type="evidence" value="ECO:0007669"/>
    <property type="project" value="UniProtKB-UniRule"/>
</dbReference>
<comment type="similarity">
    <text evidence="2 6">Belongs to the plant cysteine rich small secretory peptide family. Epidermal patterning factor subfamily.</text>
</comment>
<keyword evidence="4 6" id="KW-0732">Signal</keyword>
<evidence type="ECO:0000256" key="2">
    <source>
        <dbReference type="ARBA" id="ARBA00008127"/>
    </source>
</evidence>
<comment type="function">
    <text evidence="6">Controls stomatal patterning.</text>
</comment>
<feature type="signal peptide" evidence="6">
    <location>
        <begin position="1"/>
        <end position="29"/>
    </location>
</feature>
<dbReference type="EMBL" id="JAJJMB010017069">
    <property type="protein sequence ID" value="KAI3842268.1"/>
    <property type="molecule type" value="Genomic_DNA"/>
</dbReference>
<keyword evidence="3 6" id="KW-0964">Secreted</keyword>
<protein>
    <recommendedName>
        <fullName evidence="6">Epidermal patterning factor-like protein</fullName>
    </recommendedName>
</protein>
<dbReference type="InterPro" id="IPR039455">
    <property type="entry name" value="EPFL"/>
</dbReference>
<name>A0AAD4X5L5_9MAGN</name>
<dbReference type="PANTHER" id="PTHR33109:SF6">
    <property type="entry name" value="EPIDERMAL PATTERNING FACTOR-LIKE PROTEIN 7-RELATED"/>
    <property type="match status" value="1"/>
</dbReference>
<dbReference type="PANTHER" id="PTHR33109">
    <property type="entry name" value="EPIDERMAL PATTERNING FACTOR-LIKE PROTEIN 4"/>
    <property type="match status" value="1"/>
</dbReference>
<dbReference type="AlphaFoldDB" id="A0AAD4X5L5"/>
<feature type="chain" id="PRO_5041770159" description="Epidermal patterning factor-like protein" evidence="6">
    <location>
        <begin position="30"/>
        <end position="115"/>
    </location>
</feature>
<evidence type="ECO:0000313" key="8">
    <source>
        <dbReference type="Proteomes" id="UP001202328"/>
    </source>
</evidence>
<organism evidence="7 8">
    <name type="scientific">Papaver atlanticum</name>
    <dbReference type="NCBI Taxonomy" id="357466"/>
    <lineage>
        <taxon>Eukaryota</taxon>
        <taxon>Viridiplantae</taxon>
        <taxon>Streptophyta</taxon>
        <taxon>Embryophyta</taxon>
        <taxon>Tracheophyta</taxon>
        <taxon>Spermatophyta</taxon>
        <taxon>Magnoliopsida</taxon>
        <taxon>Ranunculales</taxon>
        <taxon>Papaveraceae</taxon>
        <taxon>Papaveroideae</taxon>
        <taxon>Papaver</taxon>
    </lineage>
</organism>
<evidence type="ECO:0000256" key="1">
    <source>
        <dbReference type="ARBA" id="ARBA00004613"/>
    </source>
</evidence>
<accession>A0AAD4X5L5</accession>
<reference evidence="7" key="1">
    <citation type="submission" date="2022-04" db="EMBL/GenBank/DDBJ databases">
        <title>A functionally conserved STORR gene fusion in Papaver species that diverged 16.8 million years ago.</title>
        <authorList>
            <person name="Catania T."/>
        </authorList>
    </citation>
    <scope>NUCLEOTIDE SEQUENCE</scope>
    <source>
        <strain evidence="7">S-188037</strain>
    </source>
</reference>
<evidence type="ECO:0000256" key="6">
    <source>
        <dbReference type="RuleBase" id="RU367102"/>
    </source>
</evidence>